<dbReference type="EMBL" id="QNRQ01000015">
    <property type="protein sequence ID" value="RBP35753.1"/>
    <property type="molecule type" value="Genomic_DNA"/>
</dbReference>
<comment type="caution">
    <text evidence="3">The sequence shown here is derived from an EMBL/GenBank/DDBJ whole genome shotgun (WGS) entry which is preliminary data.</text>
</comment>
<keyword evidence="2" id="KW-1277">Toxin-antitoxin system</keyword>
<dbReference type="Pfam" id="PF05016">
    <property type="entry name" value="ParE_toxin"/>
    <property type="match status" value="1"/>
</dbReference>
<evidence type="ECO:0000256" key="2">
    <source>
        <dbReference type="ARBA" id="ARBA00022649"/>
    </source>
</evidence>
<evidence type="ECO:0000313" key="4">
    <source>
        <dbReference type="Proteomes" id="UP000253628"/>
    </source>
</evidence>
<evidence type="ECO:0000313" key="3">
    <source>
        <dbReference type="EMBL" id="RBP35753.1"/>
    </source>
</evidence>
<accession>A0A366H1J3</accession>
<name>A0A366H1J3_9BURK</name>
<sequence length="111" mass="12563">MTHKPVIARARAIQDVQDALTYYLAEASEKVAMGFLDELEQAYAHLSRFPETGSSRYAYELNLPGLCAWPISSYPYVVFYMLAADHIDVWRVLHAKRDIPSWLSNVGSPNS</sequence>
<dbReference type="InterPro" id="IPR007712">
    <property type="entry name" value="RelE/ParE_toxin"/>
</dbReference>
<dbReference type="PANTHER" id="PTHR33755">
    <property type="entry name" value="TOXIN PARE1-RELATED"/>
    <property type="match status" value="1"/>
</dbReference>
<gene>
    <name evidence="3" type="ORF">DFR37_11527</name>
</gene>
<organism evidence="3 4">
    <name type="scientific">Eoetvoesiella caeni</name>
    <dbReference type="NCBI Taxonomy" id="645616"/>
    <lineage>
        <taxon>Bacteria</taxon>
        <taxon>Pseudomonadati</taxon>
        <taxon>Pseudomonadota</taxon>
        <taxon>Betaproteobacteria</taxon>
        <taxon>Burkholderiales</taxon>
        <taxon>Alcaligenaceae</taxon>
        <taxon>Eoetvoesiella</taxon>
    </lineage>
</organism>
<dbReference type="AlphaFoldDB" id="A0A366H1J3"/>
<protein>
    <submittedName>
        <fullName evidence="3">Toxin ParE1/3/4</fullName>
    </submittedName>
</protein>
<evidence type="ECO:0000256" key="1">
    <source>
        <dbReference type="ARBA" id="ARBA00006226"/>
    </source>
</evidence>
<dbReference type="InterPro" id="IPR035093">
    <property type="entry name" value="RelE/ParE_toxin_dom_sf"/>
</dbReference>
<dbReference type="RefSeq" id="WP_113934867.1">
    <property type="nucleotide sequence ID" value="NZ_JACCEU010000011.1"/>
</dbReference>
<comment type="similarity">
    <text evidence="1">Belongs to the RelE toxin family.</text>
</comment>
<keyword evidence="4" id="KW-1185">Reference proteome</keyword>
<reference evidence="3 4" key="1">
    <citation type="submission" date="2018-06" db="EMBL/GenBank/DDBJ databases">
        <title>Genomic Encyclopedia of Type Strains, Phase IV (KMG-IV): sequencing the most valuable type-strain genomes for metagenomic binning, comparative biology and taxonomic classification.</title>
        <authorList>
            <person name="Goeker M."/>
        </authorList>
    </citation>
    <scope>NUCLEOTIDE SEQUENCE [LARGE SCALE GENOMIC DNA]</scope>
    <source>
        <strain evidence="3 4">DSM 25520</strain>
    </source>
</reference>
<dbReference type="PANTHER" id="PTHR33755:SF8">
    <property type="entry name" value="TOXIN PARE2"/>
    <property type="match status" value="1"/>
</dbReference>
<dbReference type="Gene3D" id="3.30.2310.20">
    <property type="entry name" value="RelE-like"/>
    <property type="match status" value="1"/>
</dbReference>
<dbReference type="OrthoDB" id="276174at2"/>
<dbReference type="InterPro" id="IPR051803">
    <property type="entry name" value="TA_system_RelE-like_toxin"/>
</dbReference>
<dbReference type="Proteomes" id="UP000253628">
    <property type="component" value="Unassembled WGS sequence"/>
</dbReference>
<proteinExistence type="inferred from homology"/>